<dbReference type="SUPFAM" id="SSF49695">
    <property type="entry name" value="gamma-Crystallin-like"/>
    <property type="match status" value="1"/>
</dbReference>
<feature type="domain" description="Beta/gamma crystallin 'Greek key'" evidence="8">
    <location>
        <begin position="90"/>
        <end position="135"/>
    </location>
</feature>
<evidence type="ECO:0000256" key="3">
    <source>
        <dbReference type="ARBA" id="ARBA00022613"/>
    </source>
</evidence>
<evidence type="ECO:0000256" key="1">
    <source>
        <dbReference type="ARBA" id="ARBA00003689"/>
    </source>
</evidence>
<comment type="similarity">
    <text evidence="2">Belongs to the beta/gamma-crystallin family.</text>
</comment>
<evidence type="ECO:0000256" key="6">
    <source>
        <dbReference type="ARBA" id="ARBA00043077"/>
    </source>
</evidence>
<dbReference type="Gene3D" id="2.60.20.10">
    <property type="entry name" value="Crystallins"/>
    <property type="match status" value="2"/>
</dbReference>
<proteinExistence type="inferred from homology"/>
<evidence type="ECO:0000256" key="7">
    <source>
        <dbReference type="ARBA" id="ARBA00043189"/>
    </source>
</evidence>
<comment type="function">
    <text evidence="1">Crystallins are the dominant structural components of the vertebrate eye lens.</text>
</comment>
<dbReference type="InterPro" id="IPR050252">
    <property type="entry name" value="Beta/Gamma-Crystallin"/>
</dbReference>
<evidence type="ECO:0000256" key="5">
    <source>
        <dbReference type="ARBA" id="ARBA00040550"/>
    </source>
</evidence>
<evidence type="ECO:0000256" key="4">
    <source>
        <dbReference type="ARBA" id="ARBA00022737"/>
    </source>
</evidence>
<dbReference type="Pfam" id="PF00030">
    <property type="entry name" value="Crystall"/>
    <property type="match status" value="1"/>
</dbReference>
<dbReference type="Proteomes" id="UP000700334">
    <property type="component" value="Unassembled WGS sequence"/>
</dbReference>
<dbReference type="InterPro" id="IPR001064">
    <property type="entry name" value="Beta/gamma_crystallin"/>
</dbReference>
<dbReference type="GO" id="GO:0002088">
    <property type="term" value="P:lens development in camera-type eye"/>
    <property type="evidence" value="ECO:0007669"/>
    <property type="project" value="TreeGrafter"/>
</dbReference>
<evidence type="ECO:0000313" key="10">
    <source>
        <dbReference type="Proteomes" id="UP000700334"/>
    </source>
</evidence>
<reference evidence="9" key="1">
    <citation type="journal article" date="2021" name="Evol. Appl.">
        <title>The genome of the Pyrenean desman and the effects of bottlenecks and inbreeding on the genomic landscape of an endangered species.</title>
        <authorList>
            <person name="Escoda L."/>
            <person name="Castresana J."/>
        </authorList>
    </citation>
    <scope>NUCLEOTIDE SEQUENCE</scope>
    <source>
        <strain evidence="9">IBE-C5619</strain>
    </source>
</reference>
<feature type="non-terminal residue" evidence="9">
    <location>
        <position position="1"/>
    </location>
</feature>
<comment type="caution">
    <text evidence="9">The sequence shown here is derived from an EMBL/GenBank/DDBJ whole genome shotgun (WGS) entry which is preliminary data.</text>
</comment>
<evidence type="ECO:0000256" key="2">
    <source>
        <dbReference type="ARBA" id="ARBA00009646"/>
    </source>
</evidence>
<dbReference type="GO" id="GO:0007601">
    <property type="term" value="P:visual perception"/>
    <property type="evidence" value="ECO:0007669"/>
    <property type="project" value="TreeGrafter"/>
</dbReference>
<accession>A0A8J6DQI0</accession>
<dbReference type="InterPro" id="IPR011024">
    <property type="entry name" value="G_crystallin-like"/>
</dbReference>
<feature type="non-terminal residue" evidence="9">
    <location>
        <position position="187"/>
    </location>
</feature>
<evidence type="ECO:0000259" key="8">
    <source>
        <dbReference type="Pfam" id="PF00030"/>
    </source>
</evidence>
<keyword evidence="4" id="KW-0677">Repeat</keyword>
<dbReference type="OrthoDB" id="8407241at2759"/>
<dbReference type="PANTHER" id="PTHR11818:SF6">
    <property type="entry name" value="GAMMA-CRYSTALLIN S"/>
    <property type="match status" value="1"/>
</dbReference>
<dbReference type="GO" id="GO:0005212">
    <property type="term" value="F:structural constituent of eye lens"/>
    <property type="evidence" value="ECO:0007669"/>
    <property type="project" value="UniProtKB-KW"/>
</dbReference>
<dbReference type="AlphaFoldDB" id="A0A8J6DQI0"/>
<keyword evidence="10" id="KW-1185">Reference proteome</keyword>
<sequence length="187" mass="21379">FSLPNTPDYFLGRKSFQGHHYDCDCDCDCDRDCADCHMYPSRCTSTRVEGSTLAVHERPNFAGMYTSYLRENTLNTRPGPLQRSSGGKYKIQIFEKGDFNGQMDETNEDCPSILAYPCKVLDSVWNFYELPNYIVDSTSWTRKDTRDPLIADQLPQLCSLSAALCNNDMDWARSFFLGAKHWLACHP</sequence>
<gene>
    <name evidence="9" type="ORF">J0S82_000688</name>
</gene>
<evidence type="ECO:0000313" key="9">
    <source>
        <dbReference type="EMBL" id="KAG8516065.1"/>
    </source>
</evidence>
<protein>
    <recommendedName>
        <fullName evidence="5">Gamma-crystallin S</fullName>
    </recommendedName>
    <alternativeName>
        <fullName evidence="6">Beta-crystallin S</fullName>
    </alternativeName>
    <alternativeName>
        <fullName evidence="7">Gamma-S-crystallin</fullName>
    </alternativeName>
</protein>
<dbReference type="PANTHER" id="PTHR11818">
    <property type="entry name" value="BETA/GAMMA CRYSTALLIN"/>
    <property type="match status" value="1"/>
</dbReference>
<dbReference type="EMBL" id="JAGFMF010011690">
    <property type="protein sequence ID" value="KAG8516065.1"/>
    <property type="molecule type" value="Genomic_DNA"/>
</dbReference>
<keyword evidence="3" id="KW-0273">Eye lens protein</keyword>
<name>A0A8J6DQI0_GALPY</name>
<organism evidence="9 10">
    <name type="scientific">Galemys pyrenaicus</name>
    <name type="common">Iberian desman</name>
    <name type="synonym">Pyrenean desman</name>
    <dbReference type="NCBI Taxonomy" id="202257"/>
    <lineage>
        <taxon>Eukaryota</taxon>
        <taxon>Metazoa</taxon>
        <taxon>Chordata</taxon>
        <taxon>Craniata</taxon>
        <taxon>Vertebrata</taxon>
        <taxon>Euteleostomi</taxon>
        <taxon>Mammalia</taxon>
        <taxon>Eutheria</taxon>
        <taxon>Laurasiatheria</taxon>
        <taxon>Eulipotyphla</taxon>
        <taxon>Talpidae</taxon>
        <taxon>Galemys</taxon>
    </lineage>
</organism>